<dbReference type="InterPro" id="IPR028974">
    <property type="entry name" value="TSP_type-3_rpt"/>
</dbReference>
<accession>A0A1Y6BFN5</accession>
<keyword evidence="2" id="KW-0378">Hydrolase</keyword>
<dbReference type="Pfam" id="PF00932">
    <property type="entry name" value="LTD"/>
    <property type="match status" value="1"/>
</dbReference>
<dbReference type="Gene3D" id="4.10.1080.10">
    <property type="entry name" value="TSP type-3 repeat"/>
    <property type="match status" value="1"/>
</dbReference>
<organism evidence="5 6">
    <name type="scientific">Pseudobacteriovorax antillogorgiicola</name>
    <dbReference type="NCBI Taxonomy" id="1513793"/>
    <lineage>
        <taxon>Bacteria</taxon>
        <taxon>Pseudomonadati</taxon>
        <taxon>Bdellovibrionota</taxon>
        <taxon>Oligoflexia</taxon>
        <taxon>Oligoflexales</taxon>
        <taxon>Pseudobacteriovoracaceae</taxon>
        <taxon>Pseudobacteriovorax</taxon>
    </lineage>
</organism>
<dbReference type="PANTHER" id="PTHR43794">
    <property type="entry name" value="AMINOHYDROLASE SSNA-RELATED"/>
    <property type="match status" value="1"/>
</dbReference>
<dbReference type="InterPro" id="IPR006680">
    <property type="entry name" value="Amidohydro-rel"/>
</dbReference>
<evidence type="ECO:0000313" key="6">
    <source>
        <dbReference type="Proteomes" id="UP000192907"/>
    </source>
</evidence>
<evidence type="ECO:0000256" key="2">
    <source>
        <dbReference type="ARBA" id="ARBA00022801"/>
    </source>
</evidence>
<dbReference type="InterPro" id="IPR032466">
    <property type="entry name" value="Metal_Hydrolase"/>
</dbReference>
<dbReference type="InterPro" id="IPR036415">
    <property type="entry name" value="Lamin_tail_dom_sf"/>
</dbReference>
<reference evidence="6" key="1">
    <citation type="submission" date="2017-04" db="EMBL/GenBank/DDBJ databases">
        <authorList>
            <person name="Varghese N."/>
            <person name="Submissions S."/>
        </authorList>
    </citation>
    <scope>NUCLEOTIDE SEQUENCE [LARGE SCALE GENOMIC DNA]</scope>
    <source>
        <strain evidence="6">RKEM611</strain>
    </source>
</reference>
<dbReference type="InterPro" id="IPR050287">
    <property type="entry name" value="MTA/SAH_deaminase"/>
</dbReference>
<dbReference type="EMBL" id="FWZT01000003">
    <property type="protein sequence ID" value="SMF01600.1"/>
    <property type="molecule type" value="Genomic_DNA"/>
</dbReference>
<keyword evidence="6" id="KW-1185">Reference proteome</keyword>
<name>A0A1Y6BFN5_9BACT</name>
<dbReference type="InterPro" id="IPR003367">
    <property type="entry name" value="Thrombospondin_3-like_rpt"/>
</dbReference>
<dbReference type="PROSITE" id="PS51257">
    <property type="entry name" value="PROKAR_LIPOPROTEIN"/>
    <property type="match status" value="1"/>
</dbReference>
<dbReference type="Pfam" id="PF02412">
    <property type="entry name" value="TSP_3"/>
    <property type="match status" value="2"/>
</dbReference>
<dbReference type="InterPro" id="IPR001322">
    <property type="entry name" value="Lamin_tail_dom"/>
</dbReference>
<dbReference type="GO" id="GO:0005509">
    <property type="term" value="F:calcium ion binding"/>
    <property type="evidence" value="ECO:0007669"/>
    <property type="project" value="InterPro"/>
</dbReference>
<gene>
    <name evidence="5" type="ORF">SAMN06296036_103197</name>
</gene>
<dbReference type="Gene3D" id="3.20.20.140">
    <property type="entry name" value="Metal-dependent hydrolases"/>
    <property type="match status" value="1"/>
</dbReference>
<dbReference type="PROSITE" id="PS51841">
    <property type="entry name" value="LTD"/>
    <property type="match status" value="1"/>
</dbReference>
<protein>
    <submittedName>
        <fullName evidence="5">Cytosine/adenosine deaminase</fullName>
    </submittedName>
</protein>
<dbReference type="SUPFAM" id="SSF51556">
    <property type="entry name" value="Metallo-dependent hydrolases"/>
    <property type="match status" value="1"/>
</dbReference>
<dbReference type="SUPFAM" id="SSF103647">
    <property type="entry name" value="TSP type-3 repeat"/>
    <property type="match status" value="1"/>
</dbReference>
<evidence type="ECO:0000313" key="5">
    <source>
        <dbReference type="EMBL" id="SMF01600.1"/>
    </source>
</evidence>
<dbReference type="OrthoDB" id="9782972at2"/>
<dbReference type="STRING" id="1513793.SAMN06296036_103197"/>
<dbReference type="GO" id="GO:0007155">
    <property type="term" value="P:cell adhesion"/>
    <property type="evidence" value="ECO:0007669"/>
    <property type="project" value="InterPro"/>
</dbReference>
<dbReference type="GO" id="GO:0016787">
    <property type="term" value="F:hydrolase activity"/>
    <property type="evidence" value="ECO:0007669"/>
    <property type="project" value="UniProtKB-KW"/>
</dbReference>
<feature type="region of interest" description="Disordered" evidence="3">
    <location>
        <begin position="1172"/>
        <end position="1207"/>
    </location>
</feature>
<sequence length="1219" mass="130991">MKNIKRIWLMLLMFGTIGIGTGCKKDSGKDQPPPVVGPPVVEPPVVEPPSLSLLPKTITCAQELESKTSDTCELVYQGKGKGIYIEGMVLSYENPIENGGVLSTEDGKVSCVGCDCRQAAIDLDISRISCPSGVISPALINAHDHLSWAQAEPGDWGTERFEHRNDWRGGKRGHNKVRVPGSGGIVDKSLGEIRQLMTGTVTMAGSGSAPGFVRNADDFRYMEGLTSAPIAYQTFPLESGGDYAFVTDDCSYSKADSLNRYELGTHLMHVGEGIDDAARNEYLCLSSADKGGRDVTAPNNSYVHAIALNAPDAEALARDGTSAVWSPRSNIALYGNTAPVTMYKNLGVNIALGTDWTPSGSAHMLRELQCADHLNENFFNKSFNDYELWLMATANGASALKMEKEIGRLHKGQWADIAIFKALPDSNPYRSVIDSDASKTIAVLRAGNMLYGDAALLAALQGDSCETIPGDVCGVAKRLCYSQEASVLQSEKELTNLSKFMEDVAEKYPMFFCGVPDKEPSCDPLREGEYGEAKSDLDLDQDGVNDDVDNCPNVFNPIRPFEGDKQGDHDGDGFGDACDVCPMAAGNNQACPSGNPLDRDLDKVVDLVDNCSLKSNPDQGDGDKDGFGDSCDLCLSFPNSDGTACPVGSIRTLKNYNAQLPQNEISIGAKVSLQGVVTGVSDIGYYIQDLPDENREPLESAGIFVYVNKDAKPEAGQVLKLEGEFGQFFEQLQLSQISKTELVGEGVIVEPTSVSAAEFVDPVISNKIEGMLIKIADEGEVTIKDPEDSERPFEGFFLNGVIPVSRDLGDYDIPFEGDIVRVAGIARMSFGRLQLDPRDSDDLSVVSQAPSSLDSFNASLIYLETDYPEAESILKIRLDRPSLDPVTVQLRASDANVIEFDEFLTIPANADEVFVPLKGLKAVTEPIQLIATLGNQEITTDILVVKELMPVLLTPDTNLWSALRGSTLEIPLKTDLPSSLGRGGEAVSLGINPDNAGLVADPDSLMIAPGNNETTLKLQAAQEGQYQLTLGLNGSEIQLTVTVTGRDLLITEVFNNPEGNDLDREWVELYNMGSRDIDLQNYSLGHGGTNYLYGRYQLRGVIPAGGCIVVGGPGSVDANGNPSFALAQDFKPDIQNGGDKADGIALFNTKANDIKEDTPVLDALIYGKTNSNNLVDESGTAPEPHVKTAPSGHSYVRTTDGWQTSEVSTPGKCELVAAP</sequence>
<dbReference type="AlphaFoldDB" id="A0A1Y6BFN5"/>
<proteinExistence type="predicted"/>
<dbReference type="SUPFAM" id="SSF74853">
    <property type="entry name" value="Lamin A/C globular tail domain"/>
    <property type="match status" value="1"/>
</dbReference>
<feature type="domain" description="LTD" evidence="4">
    <location>
        <begin position="1035"/>
        <end position="1197"/>
    </location>
</feature>
<dbReference type="CDD" id="cd04486">
    <property type="entry name" value="YhcR_OBF_like"/>
    <property type="match status" value="1"/>
</dbReference>
<feature type="compositionally biased region" description="Polar residues" evidence="3">
    <location>
        <begin position="1196"/>
        <end position="1207"/>
    </location>
</feature>
<dbReference type="PANTHER" id="PTHR43794:SF11">
    <property type="entry name" value="AMIDOHYDROLASE-RELATED DOMAIN-CONTAINING PROTEIN"/>
    <property type="match status" value="1"/>
</dbReference>
<keyword evidence="1" id="KW-0732">Signal</keyword>
<evidence type="ECO:0000256" key="3">
    <source>
        <dbReference type="SAM" id="MobiDB-lite"/>
    </source>
</evidence>
<dbReference type="RefSeq" id="WP_132316023.1">
    <property type="nucleotide sequence ID" value="NZ_FWZT01000003.1"/>
</dbReference>
<dbReference type="Proteomes" id="UP000192907">
    <property type="component" value="Unassembled WGS sequence"/>
</dbReference>
<evidence type="ECO:0000259" key="4">
    <source>
        <dbReference type="PROSITE" id="PS51841"/>
    </source>
</evidence>
<evidence type="ECO:0000256" key="1">
    <source>
        <dbReference type="ARBA" id="ARBA00022729"/>
    </source>
</evidence>
<dbReference type="Pfam" id="PF01979">
    <property type="entry name" value="Amidohydro_1"/>
    <property type="match status" value="1"/>
</dbReference>